<dbReference type="Pfam" id="PF17720">
    <property type="entry name" value="RLIG1"/>
    <property type="match status" value="2"/>
</dbReference>
<sequence>MLCNVQQKIPCVFETVILEGSSAKRQYQQFNVLAGDIPWLWARHDIKPNKAGLRKQKQKGKLKHFTKCEQNESQCSGAGEQRPTSQSDATDGVTILWDLEKDFKTKPAEWIPASGVKLVDGVPQPDDNGHIPGWVPVDAKSRQHCWHLSVVNLEKGFAFILQRRDDHLEIVTCDMAELCGCTLELIGTNVNGNPYKLGCKQIPLHLLIRHGSIPISADLLIDRSQLARWFVDCEDGKIEGIVWHCGEGQLFKIHRHHLQLPWPVDDPKLSMLPVTIRISHTDDEPNALFKNLSDLNNSTFSSLMVICK</sequence>
<organism evidence="12 13">
    <name type="scientific">Paralvinella palmiformis</name>
    <dbReference type="NCBI Taxonomy" id="53620"/>
    <lineage>
        <taxon>Eukaryota</taxon>
        <taxon>Metazoa</taxon>
        <taxon>Spiralia</taxon>
        <taxon>Lophotrochozoa</taxon>
        <taxon>Annelida</taxon>
        <taxon>Polychaeta</taxon>
        <taxon>Sedentaria</taxon>
        <taxon>Canalipalpata</taxon>
        <taxon>Terebellida</taxon>
        <taxon>Terebelliformia</taxon>
        <taxon>Alvinellidae</taxon>
        <taxon>Paralvinella</taxon>
    </lineage>
</organism>
<comment type="catalytic activity">
    <reaction evidence="8">
        <text>ATP + (ribonucleotide)n-3'-hydroxyl + 5'-phospho-(ribonucleotide)m = (ribonucleotide)n+m + AMP + diphosphate.</text>
        <dbReference type="EC" id="6.5.1.3"/>
    </reaction>
</comment>
<dbReference type="PANTHER" id="PTHR31219">
    <property type="entry name" value="CHROMOSOME 28 C12ORF29 HOMOLOG"/>
    <property type="match status" value="1"/>
</dbReference>
<comment type="cofactor">
    <cofactor evidence="2">
        <name>Mg(2+)</name>
        <dbReference type="ChEBI" id="CHEBI:18420"/>
    </cofactor>
</comment>
<keyword evidence="7" id="KW-0067">ATP-binding</keyword>
<evidence type="ECO:0000313" key="12">
    <source>
        <dbReference type="EMBL" id="KAK2158165.1"/>
    </source>
</evidence>
<dbReference type="EC" id="6.5.1.3" evidence="3"/>
<gene>
    <name evidence="12" type="ORF">LSH36_175g01034</name>
</gene>
<evidence type="ECO:0000256" key="5">
    <source>
        <dbReference type="ARBA" id="ARBA00022741"/>
    </source>
</evidence>
<dbReference type="GO" id="GO:0000302">
    <property type="term" value="P:response to reactive oxygen species"/>
    <property type="evidence" value="ECO:0007669"/>
    <property type="project" value="InterPro"/>
</dbReference>
<dbReference type="AlphaFoldDB" id="A0AAD9JT42"/>
<keyword evidence="5" id="KW-0547">Nucleotide-binding</keyword>
<evidence type="ECO:0000256" key="8">
    <source>
        <dbReference type="ARBA" id="ARBA00034038"/>
    </source>
</evidence>
<keyword evidence="4" id="KW-0436">Ligase</keyword>
<evidence type="ECO:0000256" key="7">
    <source>
        <dbReference type="ARBA" id="ARBA00022840"/>
    </source>
</evidence>
<keyword evidence="6" id="KW-0692">RNA repair</keyword>
<evidence type="ECO:0000256" key="10">
    <source>
        <dbReference type="ARBA" id="ARBA00035432"/>
    </source>
</evidence>
<evidence type="ECO:0000256" key="6">
    <source>
        <dbReference type="ARBA" id="ARBA00022800"/>
    </source>
</evidence>
<evidence type="ECO:0000256" key="11">
    <source>
        <dbReference type="ARBA" id="ARBA00045151"/>
    </source>
</evidence>
<comment type="cofactor">
    <cofactor evidence="1">
        <name>Mn(2+)</name>
        <dbReference type="ChEBI" id="CHEBI:29035"/>
    </cofactor>
</comment>
<dbReference type="GO" id="GO:0005524">
    <property type="term" value="F:ATP binding"/>
    <property type="evidence" value="ECO:0007669"/>
    <property type="project" value="UniProtKB-KW"/>
</dbReference>
<evidence type="ECO:0000256" key="2">
    <source>
        <dbReference type="ARBA" id="ARBA00001946"/>
    </source>
</evidence>
<accession>A0AAD9JT42</accession>
<evidence type="ECO:0000256" key="4">
    <source>
        <dbReference type="ARBA" id="ARBA00022598"/>
    </source>
</evidence>
<proteinExistence type="predicted"/>
<comment type="function">
    <text evidence="11">Functions as an RNA ligase, in vitro. The ligation reaction entails three nucleotidyl transfer steps. In the first step, the RNA ligase reacts with ATP in the absence of nucleic acid to form a covalent ligase-AMP intermediate and release pyrophosphate. In step 2, the ligase-AMP binds to the nucleic acid and transfers the adenylate to the 5'-PO4 terminus to form an adenylylated intermediate. In step 3, the RNA ligase directs the attack of the 3'-OH on the 5'-phosphoanhydride linkage, resulting in a repaired 3'-5' phosphodiester and release of AMP. Exhibits selectivity for single-stranded RNA substrates and may not have nick-sealing activity on double-stranded DNA-RNA hybrids. May play a role in maintaining RNA integrity under stress conditions, for example in response to reactive oxygen species (ROS).</text>
</comment>
<reference evidence="12" key="1">
    <citation type="journal article" date="2023" name="Mol. Biol. Evol.">
        <title>Third-Generation Sequencing Reveals the Adaptive Role of the Epigenome in Three Deep-Sea Polychaetes.</title>
        <authorList>
            <person name="Perez M."/>
            <person name="Aroh O."/>
            <person name="Sun Y."/>
            <person name="Lan Y."/>
            <person name="Juniper S.K."/>
            <person name="Young C.R."/>
            <person name="Angers B."/>
            <person name="Qian P.Y."/>
        </authorList>
    </citation>
    <scope>NUCLEOTIDE SEQUENCE</scope>
    <source>
        <strain evidence="12">P08H-3</strain>
    </source>
</reference>
<protein>
    <recommendedName>
        <fullName evidence="9">RNA ligase 1</fullName>
        <ecNumber evidence="3">6.5.1.3</ecNumber>
    </recommendedName>
    <alternativeName>
        <fullName evidence="10">RNA ligase</fullName>
    </alternativeName>
</protein>
<evidence type="ECO:0000256" key="9">
    <source>
        <dbReference type="ARBA" id="ARBA00035168"/>
    </source>
</evidence>
<dbReference type="GO" id="GO:0003972">
    <property type="term" value="F:RNA ligase (ATP) activity"/>
    <property type="evidence" value="ECO:0007669"/>
    <property type="project" value="UniProtKB-EC"/>
</dbReference>
<dbReference type="EMBL" id="JAODUP010000175">
    <property type="protein sequence ID" value="KAK2158165.1"/>
    <property type="molecule type" value="Genomic_DNA"/>
</dbReference>
<dbReference type="PANTHER" id="PTHR31219:SF2">
    <property type="entry name" value="RNA LIGASE 1"/>
    <property type="match status" value="1"/>
</dbReference>
<name>A0AAD9JT42_9ANNE</name>
<dbReference type="Proteomes" id="UP001208570">
    <property type="component" value="Unassembled WGS sequence"/>
</dbReference>
<dbReference type="InterPro" id="IPR041211">
    <property type="entry name" value="RLIG1"/>
</dbReference>
<comment type="caution">
    <text evidence="12">The sequence shown here is derived from an EMBL/GenBank/DDBJ whole genome shotgun (WGS) entry which is preliminary data.</text>
</comment>
<keyword evidence="13" id="KW-1185">Reference proteome</keyword>
<evidence type="ECO:0000256" key="1">
    <source>
        <dbReference type="ARBA" id="ARBA00001936"/>
    </source>
</evidence>
<evidence type="ECO:0000313" key="13">
    <source>
        <dbReference type="Proteomes" id="UP001208570"/>
    </source>
</evidence>
<dbReference type="GO" id="GO:0042245">
    <property type="term" value="P:RNA repair"/>
    <property type="evidence" value="ECO:0007669"/>
    <property type="project" value="UniProtKB-KW"/>
</dbReference>
<evidence type="ECO:0000256" key="3">
    <source>
        <dbReference type="ARBA" id="ARBA00012724"/>
    </source>
</evidence>